<dbReference type="AlphaFoldDB" id="A0A1U8MRM8"/>
<dbReference type="InterPro" id="IPR036397">
    <property type="entry name" value="RNaseH_sf"/>
</dbReference>
<name>A0A1U8MRM8_GOSHI</name>
<dbReference type="GO" id="GO:0004523">
    <property type="term" value="F:RNA-DNA hybrid ribonuclease activity"/>
    <property type="evidence" value="ECO:0007669"/>
    <property type="project" value="InterPro"/>
</dbReference>
<evidence type="ECO:0000259" key="1">
    <source>
        <dbReference type="Pfam" id="PF13456"/>
    </source>
</evidence>
<dbReference type="InterPro" id="IPR012337">
    <property type="entry name" value="RNaseH-like_sf"/>
</dbReference>
<dbReference type="InterPro" id="IPR044730">
    <property type="entry name" value="RNase_H-like_dom_plant"/>
</dbReference>
<dbReference type="CDD" id="cd06222">
    <property type="entry name" value="RNase_H_like"/>
    <property type="match status" value="1"/>
</dbReference>
<dbReference type="RefSeq" id="XP_016729506.1">
    <property type="nucleotide sequence ID" value="XM_016874017.1"/>
</dbReference>
<dbReference type="GeneID" id="107940575"/>
<dbReference type="InterPro" id="IPR053151">
    <property type="entry name" value="RNase_H-like"/>
</dbReference>
<proteinExistence type="predicted"/>
<evidence type="ECO:0000313" key="3">
    <source>
        <dbReference type="RefSeq" id="XP_016729506.1"/>
    </source>
</evidence>
<dbReference type="Proteomes" id="UP000818029">
    <property type="component" value="Chromosome A09"/>
</dbReference>
<protein>
    <recommendedName>
        <fullName evidence="1">RNase H type-1 domain-containing protein</fullName>
    </recommendedName>
</protein>
<dbReference type="OrthoDB" id="1002691at2759"/>
<dbReference type="GO" id="GO:0003676">
    <property type="term" value="F:nucleic acid binding"/>
    <property type="evidence" value="ECO:0007669"/>
    <property type="project" value="InterPro"/>
</dbReference>
<gene>
    <name evidence="3" type="primary">LOC107940575</name>
</gene>
<sequence>MDEAVTVWERATMLSKDFRIYNLTEPSIIPPTLTIKDWRKPPSGYIKVNVDAVVINGSSGLGTIARDQDGFVIGGCYKFVDKALDVNWAELEALKKGLHLAARLKIARLIVESDSAGLVNSVNKRNKDITVFGQHIKHTCNAFNFFDSIHVNWISRTSNNAADLLCHLAVRNKVDLYFDMDYPTDIHSLIIKDAIR</sequence>
<dbReference type="InterPro" id="IPR002156">
    <property type="entry name" value="RNaseH_domain"/>
</dbReference>
<dbReference type="PANTHER" id="PTHR47723:SF19">
    <property type="entry name" value="POLYNUCLEOTIDYL TRANSFERASE, RIBONUCLEASE H-LIKE SUPERFAMILY PROTEIN"/>
    <property type="match status" value="1"/>
</dbReference>
<dbReference type="PaxDb" id="3635-A0A1U8MRM8"/>
<dbReference type="KEGG" id="ghi:107940575"/>
<feature type="domain" description="RNase H type-1" evidence="1">
    <location>
        <begin position="49"/>
        <end position="168"/>
    </location>
</feature>
<dbReference type="Gene3D" id="3.30.420.10">
    <property type="entry name" value="Ribonuclease H-like superfamily/Ribonuclease H"/>
    <property type="match status" value="1"/>
</dbReference>
<dbReference type="SUPFAM" id="SSF53098">
    <property type="entry name" value="Ribonuclease H-like"/>
    <property type="match status" value="1"/>
</dbReference>
<reference evidence="3" key="2">
    <citation type="submission" date="2025-08" db="UniProtKB">
        <authorList>
            <consortium name="RefSeq"/>
        </authorList>
    </citation>
    <scope>IDENTIFICATION</scope>
</reference>
<keyword evidence="2" id="KW-1185">Reference proteome</keyword>
<dbReference type="PANTHER" id="PTHR47723">
    <property type="entry name" value="OS05G0353850 PROTEIN"/>
    <property type="match status" value="1"/>
</dbReference>
<dbReference type="Pfam" id="PF13456">
    <property type="entry name" value="RVT_3"/>
    <property type="match status" value="1"/>
</dbReference>
<evidence type="ECO:0000313" key="2">
    <source>
        <dbReference type="Proteomes" id="UP000818029"/>
    </source>
</evidence>
<dbReference type="STRING" id="3635.A0A1U8MRM8"/>
<accession>A0A1U8MRM8</accession>
<organism evidence="2 3">
    <name type="scientific">Gossypium hirsutum</name>
    <name type="common">Upland cotton</name>
    <name type="synonym">Gossypium mexicanum</name>
    <dbReference type="NCBI Taxonomy" id="3635"/>
    <lineage>
        <taxon>Eukaryota</taxon>
        <taxon>Viridiplantae</taxon>
        <taxon>Streptophyta</taxon>
        <taxon>Embryophyta</taxon>
        <taxon>Tracheophyta</taxon>
        <taxon>Spermatophyta</taxon>
        <taxon>Magnoliopsida</taxon>
        <taxon>eudicotyledons</taxon>
        <taxon>Gunneridae</taxon>
        <taxon>Pentapetalae</taxon>
        <taxon>rosids</taxon>
        <taxon>malvids</taxon>
        <taxon>Malvales</taxon>
        <taxon>Malvaceae</taxon>
        <taxon>Malvoideae</taxon>
        <taxon>Gossypium</taxon>
    </lineage>
</organism>
<reference evidence="2" key="1">
    <citation type="journal article" date="2020" name="Nat. Genet.">
        <title>Genomic diversifications of five Gossypium allopolyploid species and their impact on cotton improvement.</title>
        <authorList>
            <person name="Chen Z.J."/>
            <person name="Sreedasyam A."/>
            <person name="Ando A."/>
            <person name="Song Q."/>
            <person name="De Santiago L.M."/>
            <person name="Hulse-Kemp A.M."/>
            <person name="Ding M."/>
            <person name="Ye W."/>
            <person name="Kirkbride R.C."/>
            <person name="Jenkins J."/>
            <person name="Plott C."/>
            <person name="Lovell J."/>
            <person name="Lin Y.M."/>
            <person name="Vaughn R."/>
            <person name="Liu B."/>
            <person name="Simpson S."/>
            <person name="Scheffler B.E."/>
            <person name="Wen L."/>
            <person name="Saski C.A."/>
            <person name="Grover C.E."/>
            <person name="Hu G."/>
            <person name="Conover J.L."/>
            <person name="Carlson J.W."/>
            <person name="Shu S."/>
            <person name="Boston L.B."/>
            <person name="Williams M."/>
            <person name="Peterson D.G."/>
            <person name="McGee K."/>
            <person name="Jones D.C."/>
            <person name="Wendel J.F."/>
            <person name="Stelly D.M."/>
            <person name="Grimwood J."/>
            <person name="Schmutz J."/>
        </authorList>
    </citation>
    <scope>NUCLEOTIDE SEQUENCE [LARGE SCALE GENOMIC DNA]</scope>
    <source>
        <strain evidence="2">cv. TM-1</strain>
    </source>
</reference>